<gene>
    <name evidence="1" type="ORF">RO785_06990</name>
</gene>
<evidence type="ECO:0000313" key="2">
    <source>
        <dbReference type="Proteomes" id="UP001266995"/>
    </source>
</evidence>
<sequence length="53" mass="6265">MKYQVKSVEMKRINRLKVVLVENVETFDKIANLLNVDMKERFYDSSGYIAQIP</sequence>
<protein>
    <submittedName>
        <fullName evidence="1">Uncharacterized protein</fullName>
    </submittedName>
</protein>
<dbReference type="Proteomes" id="UP001266995">
    <property type="component" value="Unassembled WGS sequence"/>
</dbReference>
<dbReference type="RefSeq" id="WP_022210693.1">
    <property type="nucleotide sequence ID" value="NZ_JADMQL010000001.1"/>
</dbReference>
<reference evidence="1" key="1">
    <citation type="submission" date="2023-08" db="EMBL/GenBank/DDBJ databases">
        <title>Reintroducing virulent viruses to syntetic microbiomes.</title>
        <authorList>
            <person name="Wilde J."/>
            <person name="Boyes R."/>
            <person name="Robinson A.V."/>
            <person name="Daisley B.A."/>
            <person name="Allen-Vercoe E."/>
        </authorList>
    </citation>
    <scope>NUCLEOTIDE SEQUENCE</scope>
    <source>
        <strain evidence="1">225I_12FAA</strain>
    </source>
</reference>
<evidence type="ECO:0000313" key="1">
    <source>
        <dbReference type="EMBL" id="MDT4510726.1"/>
    </source>
</evidence>
<proteinExistence type="predicted"/>
<name>A0AAW8VFC2_9BACE</name>
<dbReference type="AlphaFoldDB" id="A0AAW8VFC2"/>
<comment type="caution">
    <text evidence="1">The sequence shown here is derived from an EMBL/GenBank/DDBJ whole genome shotgun (WGS) entry which is preliminary data.</text>
</comment>
<dbReference type="EMBL" id="JAVSNH010000001">
    <property type="protein sequence ID" value="MDT4510726.1"/>
    <property type="molecule type" value="Genomic_DNA"/>
</dbReference>
<accession>A0AAW8VFC2</accession>
<organism evidence="1 2">
    <name type="scientific">Bacteroides cellulosilyticus</name>
    <dbReference type="NCBI Taxonomy" id="246787"/>
    <lineage>
        <taxon>Bacteria</taxon>
        <taxon>Pseudomonadati</taxon>
        <taxon>Bacteroidota</taxon>
        <taxon>Bacteroidia</taxon>
        <taxon>Bacteroidales</taxon>
        <taxon>Bacteroidaceae</taxon>
        <taxon>Bacteroides</taxon>
    </lineage>
</organism>